<feature type="compositionally biased region" description="Low complexity" evidence="4">
    <location>
        <begin position="138"/>
        <end position="160"/>
    </location>
</feature>
<feature type="transmembrane region" description="Helical" evidence="5">
    <location>
        <begin position="317"/>
        <end position="336"/>
    </location>
</feature>
<feature type="binding site" evidence="3">
    <location>
        <position position="765"/>
    </location>
    <ligand>
        <name>substrate</name>
    </ligand>
</feature>
<dbReference type="SUPFAM" id="SSF51658">
    <property type="entry name" value="Xylose isomerase-like"/>
    <property type="match status" value="1"/>
</dbReference>
<keyword evidence="9" id="KW-1185">Reference proteome</keyword>
<dbReference type="Gene3D" id="3.20.20.150">
    <property type="entry name" value="Divalent-metal-dependent TIM barrel enzymes"/>
    <property type="match status" value="1"/>
</dbReference>
<dbReference type="GO" id="GO:0005737">
    <property type="term" value="C:cytoplasm"/>
    <property type="evidence" value="ECO:0007669"/>
    <property type="project" value="UniProtKB-SubCell"/>
</dbReference>
<feature type="binding site" evidence="3">
    <location>
        <begin position="599"/>
        <end position="601"/>
    </location>
    <ligand>
        <name>substrate</name>
    </ligand>
</feature>
<feature type="transmembrane region" description="Helical" evidence="5">
    <location>
        <begin position="356"/>
        <end position="378"/>
    </location>
</feature>
<dbReference type="PANTHER" id="PTHR10584">
    <property type="entry name" value="SUGAR KINASE"/>
    <property type="match status" value="1"/>
</dbReference>
<feature type="region of interest" description="Disordered" evidence="4">
    <location>
        <begin position="221"/>
        <end position="266"/>
    </location>
</feature>
<organism evidence="8 9">
    <name type="scientific">Discostella pseudostelligera</name>
    <dbReference type="NCBI Taxonomy" id="259834"/>
    <lineage>
        <taxon>Eukaryota</taxon>
        <taxon>Sar</taxon>
        <taxon>Stramenopiles</taxon>
        <taxon>Ochrophyta</taxon>
        <taxon>Bacillariophyta</taxon>
        <taxon>Coscinodiscophyceae</taxon>
        <taxon>Thalassiosirophycidae</taxon>
        <taxon>Stephanodiscales</taxon>
        <taxon>Stephanodiscaceae</taxon>
        <taxon>Discostella</taxon>
    </lineage>
</organism>
<evidence type="ECO:0000259" key="6">
    <source>
        <dbReference type="Pfam" id="PF00294"/>
    </source>
</evidence>
<gene>
    <name evidence="8" type="ORF">ACHAWU_006162</name>
</gene>
<feature type="transmembrane region" description="Helical" evidence="5">
    <location>
        <begin position="552"/>
        <end position="576"/>
    </location>
</feature>
<comment type="function">
    <text evidence="3">Catalyzes the phosphorylation of ribose at O-5 in a reaction requiring ATP and magnesium. The resulting D-ribose-5-phosphate can then be used either for sythesis of nucleotides, histidine, and tryptophan, or as a component of the pentose phosphate pathway.</text>
</comment>
<dbReference type="InterPro" id="IPR011877">
    <property type="entry name" value="Ribokinase"/>
</dbReference>
<dbReference type="GO" id="GO:0005634">
    <property type="term" value="C:nucleus"/>
    <property type="evidence" value="ECO:0007669"/>
    <property type="project" value="UniProtKB-SubCell"/>
</dbReference>
<sequence length="1344" mass="148140">MAMAKAKMKLLQRSSNNSSALPATIGGGVSGGSSRGSRGDSGQRDASNTTTHEIDDEWDGSTIHSYDDTHGLPPPNGTDHRDNNNSNIIDNDENEGNYRANHHHHHRSSSFNNDGTAPANKLLLRHRKRHSPNKQFHSTSSLLSFSSKKSTTTSSSSSKLQLFHRPQQQLHLPKILHRKPKREVQIAEARHRAALRLQPPPFDTENLVRLHELKEAKLKLNLSGDPHGKGGNNNNNNNNNTVGEGSSSSSSICSRSASIDDSNNCRHENNHHQLLADAATSSSNSLTSFNSTIPERCSTGNRKSSQKMTSLATRHGLIFLGVTLLHLAMGFLSYYIPKYPHLQLLLQQQLQQQHQHASILFLSLLLIILQAISLRYLLTSSLLYSFDNIDFGQFQLVRNMKYMKEMFVSMVVYYSKGVAVGSVGISMGMGWLLSWLNGDGDGDGGIFSNNNNNNDQWCLRAYDISLFLTTRLGVFVLAALLLGHIFLPPPKQNKVLMTEGGNTMNLRKLMKVVEEEEDEEHESKEDNRRVPRHSQSERQLTMGAGRRGNKRVGALSWSATFVLAAATAVTASSNYFSPPAATSSATSAQSSILVAGSLNADTFLPVHRFPSPGENLTLIRNQHPMVDVPGGKGCNQAVACAKLSSSKHQAGEETKVSFLGQFGNDSASDMLREALVNNNVDVSPSGQSKLYPSGRGYVMIVPETGEVCAVVSGGSNLYGWEDWGVSRTDDDGPPTTVDGRNSHTLSDRDIGDFVSSHSLLLLQCEIPSLVNLRLAREARKLNIPVLLDVGGEDRKMEQELLECCDYLIPNETELERLAKSCQDASFDEDLEDGSLLLGMTRQELGSIQEQIGSTLNLPVLIKSIRTLQRNGANNVLVTLGSHGSILMKKEKHHSSPALPSRRPLIYRPACQLPAGLSVVDETGAGDCYRAGFAVALLENCIGNSMTEEEEDDADDEILEQCMKFASAAGALAVTRKGAVPSIPLRVEVEKLLSENSKDRHILSPSEGVPRGGGHKNDEEDDFPFLFGSRINSMKDRLDLVEPTMLPLSTPRDYLRRMATIRGLGCVDFNFPQHFDGYWTPEEAKKSLDEANLVAGAVCLRYPSKFARGAMNHPDAELRREAIEITKQAAEAARILGCNEVVVWSAYDGYDYPFQVSYREKWDQIVQAFQECCDAYPDIKWSLEFKPTDENTRFFTVPSTGAAMLLVNEIDRPNMGLTLDMGHMLMAGENPGQSIAMVGEKLFGIQLNDGYTRLAAEDGMMFGSIHPSIALEALHQLRQINFSGHLYFDTFPQRTDPVKEAEYNIRRVKEFWSAVTKLDATEVARIAREHDAIGALELVSEALKR</sequence>
<dbReference type="HAMAP" id="MF_01987">
    <property type="entry name" value="Ribokinase"/>
    <property type="match status" value="1"/>
</dbReference>
<feature type="active site" description="Proton acceptor" evidence="3">
    <location>
        <position position="926"/>
    </location>
</feature>
<reference evidence="8 9" key="1">
    <citation type="submission" date="2024-10" db="EMBL/GenBank/DDBJ databases">
        <title>Updated reference genomes for cyclostephanoid diatoms.</title>
        <authorList>
            <person name="Roberts W.R."/>
            <person name="Alverson A.J."/>
        </authorList>
    </citation>
    <scope>NUCLEOTIDE SEQUENCE [LARGE SCALE GENOMIC DNA]</scope>
    <source>
        <strain evidence="8 9">AJA232-27</strain>
    </source>
</reference>
<comment type="subunit">
    <text evidence="3">Homodimer.</text>
</comment>
<dbReference type="Proteomes" id="UP001530293">
    <property type="component" value="Unassembled WGS sequence"/>
</dbReference>
<keyword evidence="3" id="KW-0547">Nucleotide-binding</keyword>
<dbReference type="GO" id="GO:0005524">
    <property type="term" value="F:ATP binding"/>
    <property type="evidence" value="ECO:0007669"/>
    <property type="project" value="UniProtKB-UniRule"/>
</dbReference>
<keyword evidence="5" id="KW-0472">Membrane</keyword>
<dbReference type="EC" id="2.7.1.15" evidence="3"/>
<dbReference type="Pfam" id="PF00294">
    <property type="entry name" value="PfkB"/>
    <property type="match status" value="2"/>
</dbReference>
<feature type="domain" description="Carbohydrate kinase PfkB" evidence="6">
    <location>
        <begin position="758"/>
        <end position="983"/>
    </location>
</feature>
<dbReference type="PANTHER" id="PTHR10584:SF166">
    <property type="entry name" value="RIBOKINASE"/>
    <property type="match status" value="1"/>
</dbReference>
<feature type="compositionally biased region" description="Basic residues" evidence="4">
    <location>
        <begin position="1"/>
        <end position="10"/>
    </location>
</feature>
<feature type="domain" description="Xylose isomerase-like TIM barrel" evidence="7">
    <location>
        <begin position="1074"/>
        <end position="1306"/>
    </location>
</feature>
<feature type="transmembrane region" description="Helical" evidence="5">
    <location>
        <begin position="411"/>
        <end position="433"/>
    </location>
</feature>
<dbReference type="GO" id="GO:0046872">
    <property type="term" value="F:metal ion binding"/>
    <property type="evidence" value="ECO:0007669"/>
    <property type="project" value="UniProtKB-KW"/>
</dbReference>
<feature type="compositionally biased region" description="Gly residues" evidence="4">
    <location>
        <begin position="25"/>
        <end position="34"/>
    </location>
</feature>
<keyword evidence="3" id="KW-0460">Magnesium</keyword>
<feature type="region of interest" description="Disordered" evidence="4">
    <location>
        <begin position="1"/>
        <end position="179"/>
    </location>
</feature>
<feature type="binding site" evidence="3">
    <location>
        <position position="926"/>
    </location>
    <ligand>
        <name>substrate</name>
    </ligand>
</feature>
<dbReference type="GO" id="GO:0004747">
    <property type="term" value="F:ribokinase activity"/>
    <property type="evidence" value="ECO:0007669"/>
    <property type="project" value="UniProtKB-UniRule"/>
</dbReference>
<keyword evidence="3" id="KW-0067">ATP-binding</keyword>
<feature type="binding site" evidence="3">
    <location>
        <begin position="925"/>
        <end position="926"/>
    </location>
    <ligand>
        <name>ATP</name>
        <dbReference type="ChEBI" id="CHEBI:30616"/>
    </ligand>
</feature>
<evidence type="ECO:0000256" key="3">
    <source>
        <dbReference type="HAMAP-Rule" id="MF_03215"/>
    </source>
</evidence>
<keyword evidence="3" id="KW-0539">Nucleus</keyword>
<keyword evidence="3" id="KW-0963">Cytoplasm</keyword>
<feature type="compositionally biased region" description="Polar residues" evidence="4">
    <location>
        <begin position="12"/>
        <end position="21"/>
    </location>
</feature>
<comment type="cofactor">
    <cofactor evidence="3">
        <name>Mg(2+)</name>
        <dbReference type="ChEBI" id="CHEBI:18420"/>
    </cofactor>
    <text evidence="3">Requires a divalent cation, most likely magnesium in vivo, as an electrophilic catalyst to aid phosphoryl group transfer. It is the chelate of the metal and the nucleotide that is the actual substrate.</text>
</comment>
<dbReference type="CDD" id="cd01174">
    <property type="entry name" value="ribokinase"/>
    <property type="match status" value="1"/>
</dbReference>
<dbReference type="EMBL" id="JALLBG020000065">
    <property type="protein sequence ID" value="KAL3768379.1"/>
    <property type="molecule type" value="Genomic_DNA"/>
</dbReference>
<feature type="region of interest" description="Disordered" evidence="4">
    <location>
        <begin position="286"/>
        <end position="306"/>
    </location>
</feature>
<evidence type="ECO:0000256" key="2">
    <source>
        <dbReference type="ARBA" id="ARBA00022777"/>
    </source>
</evidence>
<feature type="compositionally biased region" description="Basic residues" evidence="4">
    <location>
        <begin position="123"/>
        <end position="132"/>
    </location>
</feature>
<keyword evidence="2 3" id="KW-0418">Kinase</keyword>
<feature type="binding site" evidence="3">
    <location>
        <position position="977"/>
    </location>
    <ligand>
        <name>K(+)</name>
        <dbReference type="ChEBI" id="CHEBI:29103"/>
    </ligand>
</feature>
<comment type="similarity">
    <text evidence="3">Belongs to the carbohydrate kinase PfkB family. Ribokinase subfamily.</text>
</comment>
<feature type="domain" description="Carbohydrate kinase PfkB" evidence="6">
    <location>
        <begin position="591"/>
        <end position="702"/>
    </location>
</feature>
<feature type="binding site" evidence="3">
    <location>
        <position position="922"/>
    </location>
    <ligand>
        <name>K(+)</name>
        <dbReference type="ChEBI" id="CHEBI:29103"/>
    </ligand>
</feature>
<evidence type="ECO:0000256" key="4">
    <source>
        <dbReference type="SAM" id="MobiDB-lite"/>
    </source>
</evidence>
<accession>A0ABD3MWQ9</accession>
<keyword evidence="5" id="KW-1133">Transmembrane helix</keyword>
<dbReference type="InterPro" id="IPR013022">
    <property type="entry name" value="Xyl_isomerase-like_TIM-brl"/>
</dbReference>
<comment type="activity regulation">
    <text evidence="3">Activated by a monovalent cation that binds near, but not in, the active site. The most likely occupant of the site in vivo is potassium. Ion binding induces a conformational change that may alter substrate affinity.</text>
</comment>
<feature type="compositionally biased region" description="Low complexity" evidence="4">
    <location>
        <begin position="232"/>
        <end position="257"/>
    </location>
</feature>
<keyword evidence="5" id="KW-0812">Transmembrane</keyword>
<proteinExistence type="inferred from homology"/>
<evidence type="ECO:0000259" key="7">
    <source>
        <dbReference type="Pfam" id="PF01261"/>
    </source>
</evidence>
<comment type="caution">
    <text evidence="3">Lacks conserved residue(s) required for the propagation of feature annotation.</text>
</comment>
<dbReference type="InterPro" id="IPR036237">
    <property type="entry name" value="Xyl_isomerase-like_sf"/>
</dbReference>
<feature type="binding site" evidence="3">
    <location>
        <position position="981"/>
    </location>
    <ligand>
        <name>K(+)</name>
        <dbReference type="ChEBI" id="CHEBI:29103"/>
    </ligand>
</feature>
<keyword evidence="1 3" id="KW-0808">Transferase</keyword>
<comment type="caution">
    <text evidence="8">The sequence shown here is derived from an EMBL/GenBank/DDBJ whole genome shotgun (WGS) entry which is preliminary data.</text>
</comment>
<keyword evidence="3" id="KW-0630">Potassium</keyword>
<dbReference type="GO" id="GO:0019303">
    <property type="term" value="P:D-ribose catabolic process"/>
    <property type="evidence" value="ECO:0007669"/>
    <property type="project" value="UniProtKB-UniRule"/>
</dbReference>
<evidence type="ECO:0000256" key="1">
    <source>
        <dbReference type="ARBA" id="ARBA00022679"/>
    </source>
</evidence>
<feature type="binding site" evidence="3">
    <location>
        <position position="810"/>
    </location>
    <ligand>
        <name>ATP</name>
        <dbReference type="ChEBI" id="CHEBI:30616"/>
    </ligand>
</feature>
<comment type="catalytic activity">
    <reaction evidence="3">
        <text>D-ribose + ATP = D-ribose 5-phosphate + ADP + H(+)</text>
        <dbReference type="Rhea" id="RHEA:13697"/>
        <dbReference type="ChEBI" id="CHEBI:15378"/>
        <dbReference type="ChEBI" id="CHEBI:30616"/>
        <dbReference type="ChEBI" id="CHEBI:47013"/>
        <dbReference type="ChEBI" id="CHEBI:78346"/>
        <dbReference type="ChEBI" id="CHEBI:456216"/>
        <dbReference type="EC" id="2.7.1.15"/>
    </reaction>
</comment>
<keyword evidence="3" id="KW-0119">Carbohydrate metabolism</keyword>
<feature type="binding site" evidence="3">
    <location>
        <position position="972"/>
    </location>
    <ligand>
        <name>K(+)</name>
        <dbReference type="ChEBI" id="CHEBI:29103"/>
    </ligand>
</feature>
<dbReference type="InterPro" id="IPR029056">
    <property type="entry name" value="Ribokinase-like"/>
</dbReference>
<feature type="transmembrane region" description="Helical" evidence="5">
    <location>
        <begin position="464"/>
        <end position="487"/>
    </location>
</feature>
<dbReference type="Gene3D" id="3.40.1190.20">
    <property type="match status" value="1"/>
</dbReference>
<comment type="pathway">
    <text evidence="3">Carbohydrate metabolism; D-ribose degradation; D-ribose 5-phosphate from beta-D-ribopyranose: step 2/2.</text>
</comment>
<dbReference type="SUPFAM" id="SSF53613">
    <property type="entry name" value="Ribokinase-like"/>
    <property type="match status" value="1"/>
</dbReference>
<feature type="binding site" evidence="3">
    <location>
        <begin position="878"/>
        <end position="883"/>
    </location>
    <ligand>
        <name>ATP</name>
        <dbReference type="ChEBI" id="CHEBI:30616"/>
    </ligand>
</feature>
<protein>
    <recommendedName>
        <fullName evidence="3">Ribokinase</fullName>
        <shortName evidence="3">RK</shortName>
        <ecNumber evidence="3">2.7.1.15</ecNumber>
    </recommendedName>
</protein>
<name>A0ABD3MWQ9_9STRA</name>
<feature type="binding site" evidence="3">
    <location>
        <position position="975"/>
    </location>
    <ligand>
        <name>K(+)</name>
        <dbReference type="ChEBI" id="CHEBI:29103"/>
    </ligand>
</feature>
<feature type="binding site" evidence="3">
    <location>
        <position position="920"/>
    </location>
    <ligand>
        <name>K(+)</name>
        <dbReference type="ChEBI" id="CHEBI:29103"/>
    </ligand>
</feature>
<dbReference type="InterPro" id="IPR011611">
    <property type="entry name" value="PfkB_dom"/>
</dbReference>
<evidence type="ECO:0000313" key="8">
    <source>
        <dbReference type="EMBL" id="KAL3768379.1"/>
    </source>
</evidence>
<comment type="subcellular location">
    <subcellularLocation>
        <location evidence="3">Cytoplasm</location>
    </subcellularLocation>
    <subcellularLocation>
        <location evidence="3">Nucleus</location>
    </subcellularLocation>
</comment>
<evidence type="ECO:0000313" key="9">
    <source>
        <dbReference type="Proteomes" id="UP001530293"/>
    </source>
</evidence>
<evidence type="ECO:0000256" key="5">
    <source>
        <dbReference type="SAM" id="Phobius"/>
    </source>
</evidence>
<feature type="region of interest" description="Disordered" evidence="4">
    <location>
        <begin position="514"/>
        <end position="546"/>
    </location>
</feature>
<dbReference type="Pfam" id="PF01261">
    <property type="entry name" value="AP_endonuc_2"/>
    <property type="match status" value="1"/>
</dbReference>
<feature type="binding site" evidence="3">
    <location>
        <begin position="631"/>
        <end position="635"/>
    </location>
    <ligand>
        <name>substrate</name>
    </ligand>
</feature>
<keyword evidence="3" id="KW-0479">Metal-binding</keyword>